<evidence type="ECO:0000256" key="1">
    <source>
        <dbReference type="ARBA" id="ARBA00004167"/>
    </source>
</evidence>
<evidence type="ECO:0000256" key="4">
    <source>
        <dbReference type="ARBA" id="ARBA00022692"/>
    </source>
</evidence>
<evidence type="ECO:0000259" key="9">
    <source>
        <dbReference type="PROSITE" id="PS51387"/>
    </source>
</evidence>
<dbReference type="InterPro" id="IPR016169">
    <property type="entry name" value="FAD-bd_PCMH_sub2"/>
</dbReference>
<feature type="domain" description="FAD-binding PCMH-type" evidence="9">
    <location>
        <begin position="35"/>
        <end position="208"/>
    </location>
</feature>
<evidence type="ECO:0000256" key="2">
    <source>
        <dbReference type="ARBA" id="ARBA00012405"/>
    </source>
</evidence>
<evidence type="ECO:0000256" key="3">
    <source>
        <dbReference type="ARBA" id="ARBA00022630"/>
    </source>
</evidence>
<keyword evidence="8" id="KW-0472">Membrane</keyword>
<comment type="subcellular location">
    <subcellularLocation>
        <location evidence="1">Membrane</location>
        <topology evidence="1">Single-pass membrane protein</topology>
    </subcellularLocation>
</comment>
<dbReference type="InterPro" id="IPR040165">
    <property type="entry name" value="Diminuto-like"/>
</dbReference>
<dbReference type="STRING" id="530584.SAMN05421630_102194"/>
<evidence type="ECO:0000256" key="5">
    <source>
        <dbReference type="ARBA" id="ARBA00022827"/>
    </source>
</evidence>
<dbReference type="InterPro" id="IPR016164">
    <property type="entry name" value="FAD-linked_Oxase-like_C"/>
</dbReference>
<keyword evidence="7" id="KW-0560">Oxidoreductase</keyword>
<organism evidence="10 11">
    <name type="scientific">Prauserella marina</name>
    <dbReference type="NCBI Taxonomy" id="530584"/>
    <lineage>
        <taxon>Bacteria</taxon>
        <taxon>Bacillati</taxon>
        <taxon>Actinomycetota</taxon>
        <taxon>Actinomycetes</taxon>
        <taxon>Pseudonocardiales</taxon>
        <taxon>Pseudonocardiaceae</taxon>
        <taxon>Prauserella</taxon>
    </lineage>
</organism>
<dbReference type="SUPFAM" id="SSF55103">
    <property type="entry name" value="FAD-linked oxidases, C-terminal domain"/>
    <property type="match status" value="1"/>
</dbReference>
<dbReference type="InterPro" id="IPR016170">
    <property type="entry name" value="Cytok_DH_C_sf"/>
</dbReference>
<keyword evidence="4" id="KW-0812">Transmembrane</keyword>
<evidence type="ECO:0000256" key="8">
    <source>
        <dbReference type="ARBA" id="ARBA00023136"/>
    </source>
</evidence>
<dbReference type="Gene3D" id="3.40.462.10">
    <property type="entry name" value="FAD-linked oxidases, C-terminal domain"/>
    <property type="match status" value="1"/>
</dbReference>
<dbReference type="Gene3D" id="3.30.465.10">
    <property type="match status" value="1"/>
</dbReference>
<dbReference type="PANTHER" id="PTHR10801:SF0">
    <property type="entry name" value="DELTA(24)-STEROL REDUCTASE"/>
    <property type="match status" value="1"/>
</dbReference>
<dbReference type="EMBL" id="FMZE01000002">
    <property type="protein sequence ID" value="SDC46058.1"/>
    <property type="molecule type" value="Genomic_DNA"/>
</dbReference>
<reference evidence="10 11" key="1">
    <citation type="submission" date="2016-10" db="EMBL/GenBank/DDBJ databases">
        <authorList>
            <person name="de Groot N.N."/>
        </authorList>
    </citation>
    <scope>NUCLEOTIDE SEQUENCE [LARGE SCALE GENOMIC DNA]</scope>
    <source>
        <strain evidence="10 11">CGMCC 4.5506</strain>
    </source>
</reference>
<name>A0A1G6LRY7_9PSEU</name>
<evidence type="ECO:0000256" key="6">
    <source>
        <dbReference type="ARBA" id="ARBA00022989"/>
    </source>
</evidence>
<evidence type="ECO:0000256" key="7">
    <source>
        <dbReference type="ARBA" id="ARBA00023002"/>
    </source>
</evidence>
<dbReference type="GO" id="GO:0016020">
    <property type="term" value="C:membrane"/>
    <property type="evidence" value="ECO:0007669"/>
    <property type="project" value="UniProtKB-SubCell"/>
</dbReference>
<keyword evidence="11" id="KW-1185">Reference proteome</keyword>
<dbReference type="GO" id="GO:0071949">
    <property type="term" value="F:FAD binding"/>
    <property type="evidence" value="ECO:0007669"/>
    <property type="project" value="InterPro"/>
</dbReference>
<dbReference type="EC" id="1.3.1.72" evidence="2"/>
<dbReference type="PROSITE" id="PS51387">
    <property type="entry name" value="FAD_PCMH"/>
    <property type="match status" value="1"/>
</dbReference>
<sequence length="488" mass="55152">MRGETRSPPLAALANQSDHGFMALKNNGAGDRSPVGNRSTTAAGYAERVAALRTRLAAQPPGAPVRLAKRTSNLFRPRAGTTGPGLDVSGFTHVLDVDPVARTADVEGMVTYEQLVDATLPHGLMPLVVPQLKTITVGGAVTGLGIESSSFRNGMPHESVLEMDLLTGAGDIVLARRDNEHSDLFFGFPNSYGTLGYALRLRIELEPVRPFVRLEHIRYSDTVEYFDAVNRACRDRAADFVDGTVFGPREMYLTLGTFTGEAPETSDYTWLDIYYKSIRERTIDHLPVRDYLWRWDTDWFWCSRALGAQNRLVRLLAGPKLLRSQTYWKVVTFERHHQWLAGLNRALGKPRREAVIQDIEVPVGKAADFLDFFHREIPISPVWMCPVRQRDSDRTWPLYQFDPGSLYINFGFWATVPLAPGQREGSNNRLIEKTVTELGGRKSLYSESFYDPDTFWQLYNGKTYRALKDRYDPGHRLLDLYDKCVKAR</sequence>
<evidence type="ECO:0000313" key="11">
    <source>
        <dbReference type="Proteomes" id="UP000199494"/>
    </source>
</evidence>
<evidence type="ECO:0000313" key="10">
    <source>
        <dbReference type="EMBL" id="SDC46058.1"/>
    </source>
</evidence>
<accession>A0A1G6LRY7</accession>
<keyword evidence="5" id="KW-0274">FAD</keyword>
<keyword evidence="3" id="KW-0285">Flavoprotein</keyword>
<dbReference type="Pfam" id="PF01565">
    <property type="entry name" value="FAD_binding_4"/>
    <property type="match status" value="1"/>
</dbReference>
<proteinExistence type="predicted"/>
<dbReference type="AlphaFoldDB" id="A0A1G6LRY7"/>
<dbReference type="InterPro" id="IPR036318">
    <property type="entry name" value="FAD-bd_PCMH-like_sf"/>
</dbReference>
<dbReference type="SUPFAM" id="SSF56176">
    <property type="entry name" value="FAD-binding/transporter-associated domain-like"/>
    <property type="match status" value="1"/>
</dbReference>
<gene>
    <name evidence="10" type="ORF">SAMN05421630_102194</name>
</gene>
<dbReference type="PANTHER" id="PTHR10801">
    <property type="entry name" value="24-DEHYDROCHOLESTEROL REDUCTASE"/>
    <property type="match status" value="1"/>
</dbReference>
<dbReference type="InterPro" id="IPR006094">
    <property type="entry name" value="Oxid_FAD_bind_N"/>
</dbReference>
<keyword evidence="6" id="KW-1133">Transmembrane helix</keyword>
<dbReference type="GO" id="GO:0050614">
    <property type="term" value="F:Delta24-sterol reductase activity"/>
    <property type="evidence" value="ECO:0007669"/>
    <property type="project" value="UniProtKB-EC"/>
</dbReference>
<dbReference type="Proteomes" id="UP000199494">
    <property type="component" value="Unassembled WGS sequence"/>
</dbReference>
<dbReference type="InterPro" id="IPR016166">
    <property type="entry name" value="FAD-bd_PCMH"/>
</dbReference>
<protein>
    <recommendedName>
        <fullName evidence="2">Delta(24)-sterol reductase</fullName>
        <ecNumber evidence="2">1.3.1.72</ecNumber>
    </recommendedName>
</protein>